<evidence type="ECO:0000313" key="2">
    <source>
        <dbReference type="Proteomes" id="UP000267250"/>
    </source>
</evidence>
<dbReference type="KEGG" id="aft:BBF96_13805"/>
<dbReference type="AlphaFoldDB" id="A0A3Q9HS21"/>
<reference evidence="1 2" key="1">
    <citation type="submission" date="2016-07" db="EMBL/GenBank/DDBJ databases">
        <title>Genome and transcriptome analysis of iron-reducing fermentative bacteria Anoxybacter fermentans.</title>
        <authorList>
            <person name="Zeng X."/>
            <person name="Shao Z."/>
        </authorList>
    </citation>
    <scope>NUCLEOTIDE SEQUENCE [LARGE SCALE GENOMIC DNA]</scope>
    <source>
        <strain evidence="1 2">DY22613</strain>
    </source>
</reference>
<keyword evidence="2" id="KW-1185">Reference proteome</keyword>
<name>A0A3Q9HS21_9FIRM</name>
<evidence type="ECO:0000313" key="1">
    <source>
        <dbReference type="EMBL" id="AZR74368.1"/>
    </source>
</evidence>
<dbReference type="SUPFAM" id="SSF56059">
    <property type="entry name" value="Glutathione synthetase ATP-binding domain-like"/>
    <property type="match status" value="1"/>
</dbReference>
<dbReference type="OrthoDB" id="9765468at2"/>
<dbReference type="EMBL" id="CP016379">
    <property type="protein sequence ID" value="AZR74368.1"/>
    <property type="molecule type" value="Genomic_DNA"/>
</dbReference>
<gene>
    <name evidence="1" type="ORF">BBF96_13805</name>
</gene>
<dbReference type="Gene3D" id="3.30.470.20">
    <property type="entry name" value="ATP-grasp fold, B domain"/>
    <property type="match status" value="1"/>
</dbReference>
<organism evidence="1 2">
    <name type="scientific">Anoxybacter fermentans</name>
    <dbReference type="NCBI Taxonomy" id="1323375"/>
    <lineage>
        <taxon>Bacteria</taxon>
        <taxon>Bacillati</taxon>
        <taxon>Bacillota</taxon>
        <taxon>Clostridia</taxon>
        <taxon>Halanaerobiales</taxon>
        <taxon>Anoxybacter</taxon>
    </lineage>
</organism>
<dbReference type="RefSeq" id="WP_127017720.1">
    <property type="nucleotide sequence ID" value="NZ_CP016379.1"/>
</dbReference>
<dbReference type="Proteomes" id="UP000267250">
    <property type="component" value="Chromosome"/>
</dbReference>
<accession>A0A3Q9HS21</accession>
<protein>
    <submittedName>
        <fullName evidence="1">Uncharacterized protein</fullName>
    </submittedName>
</protein>
<proteinExistence type="predicted"/>
<sequence length="91" mass="10964">MDDFNENILKMIRETFRKVAEKFGYDVDMEWAIKDNILYWLQVRPVTGIVNKNECDRFSKEVFKLSGDWFLMDQCDKPFVPLFYLLFTYSG</sequence>